<comment type="caution">
    <text evidence="1">The sequence shown here is derived from an EMBL/GenBank/DDBJ whole genome shotgun (WGS) entry which is preliminary data.</text>
</comment>
<protein>
    <submittedName>
        <fullName evidence="1">Uncharacterized protein</fullName>
    </submittedName>
</protein>
<organism evidence="1 2">
    <name type="scientific">Dryococelus australis</name>
    <dbReference type="NCBI Taxonomy" id="614101"/>
    <lineage>
        <taxon>Eukaryota</taxon>
        <taxon>Metazoa</taxon>
        <taxon>Ecdysozoa</taxon>
        <taxon>Arthropoda</taxon>
        <taxon>Hexapoda</taxon>
        <taxon>Insecta</taxon>
        <taxon>Pterygota</taxon>
        <taxon>Neoptera</taxon>
        <taxon>Polyneoptera</taxon>
        <taxon>Phasmatodea</taxon>
        <taxon>Verophasmatodea</taxon>
        <taxon>Anareolatae</taxon>
        <taxon>Phasmatidae</taxon>
        <taxon>Eurycanthinae</taxon>
        <taxon>Dryococelus</taxon>
    </lineage>
</organism>
<gene>
    <name evidence="1" type="ORF">PR048_024676</name>
</gene>
<reference evidence="1 2" key="1">
    <citation type="submission" date="2023-02" db="EMBL/GenBank/DDBJ databases">
        <title>LHISI_Scaffold_Assembly.</title>
        <authorList>
            <person name="Stuart O.P."/>
            <person name="Cleave R."/>
            <person name="Magrath M.J.L."/>
            <person name="Mikheyev A.S."/>
        </authorList>
    </citation>
    <scope>NUCLEOTIDE SEQUENCE [LARGE SCALE GENOMIC DNA]</scope>
    <source>
        <strain evidence="1">Daus_M_001</strain>
        <tissue evidence="1">Leg muscle</tissue>
    </source>
</reference>
<proteinExistence type="predicted"/>
<name>A0ABQ9GP81_9NEOP</name>
<dbReference type="Proteomes" id="UP001159363">
    <property type="component" value="Chromosome 9"/>
</dbReference>
<keyword evidence="2" id="KW-1185">Reference proteome</keyword>
<evidence type="ECO:0000313" key="2">
    <source>
        <dbReference type="Proteomes" id="UP001159363"/>
    </source>
</evidence>
<sequence>MVNIEKSYEVSMHDYMVQIQSWNRKVQSGDFGLQFNDAQFAGQFLIGLPKVKYGLLVNFIAREPNLTTENVKSLLLREEVDKEVIVPGHS</sequence>
<accession>A0ABQ9GP81</accession>
<dbReference type="EMBL" id="JARBHB010000010">
    <property type="protein sequence ID" value="KAJ8873840.1"/>
    <property type="molecule type" value="Genomic_DNA"/>
</dbReference>
<evidence type="ECO:0000313" key="1">
    <source>
        <dbReference type="EMBL" id="KAJ8873840.1"/>
    </source>
</evidence>